<reference evidence="4 5" key="1">
    <citation type="submission" date="2023-11" db="EMBL/GenBank/DDBJ databases">
        <title>Dfirmibasis_genome.</title>
        <authorList>
            <person name="Edelbroek B."/>
            <person name="Kjellin J."/>
            <person name="Jerlstrom-Hultqvist J."/>
            <person name="Soderbom F."/>
        </authorList>
    </citation>
    <scope>NUCLEOTIDE SEQUENCE [LARGE SCALE GENOMIC DNA]</scope>
    <source>
        <strain evidence="4 5">TNS-C-14</strain>
    </source>
</reference>
<evidence type="ECO:0000256" key="1">
    <source>
        <dbReference type="SAM" id="Phobius"/>
    </source>
</evidence>
<dbReference type="Pfam" id="PF08246">
    <property type="entry name" value="Inhibitor_I29"/>
    <property type="match status" value="1"/>
</dbReference>
<feature type="chain" id="PRO_5042975139" description="Cathepsin propeptide inhibitor domain-containing protein" evidence="2">
    <location>
        <begin position="19"/>
        <end position="171"/>
    </location>
</feature>
<name>A0AAN7TZ17_9MYCE</name>
<dbReference type="Gene3D" id="1.10.287.2250">
    <property type="match status" value="1"/>
</dbReference>
<keyword evidence="1" id="KW-1133">Transmembrane helix</keyword>
<dbReference type="SMART" id="SM00848">
    <property type="entry name" value="Inhibitor_I29"/>
    <property type="match status" value="1"/>
</dbReference>
<evidence type="ECO:0000256" key="2">
    <source>
        <dbReference type="SAM" id="SignalP"/>
    </source>
</evidence>
<protein>
    <recommendedName>
        <fullName evidence="3">Cathepsin propeptide inhibitor domain-containing protein</fullName>
    </recommendedName>
</protein>
<dbReference type="InterPro" id="IPR013201">
    <property type="entry name" value="Prot_inhib_I29"/>
</dbReference>
<keyword evidence="1" id="KW-0472">Membrane</keyword>
<dbReference type="EMBL" id="JAVFKY010000003">
    <property type="protein sequence ID" value="KAK5578772.1"/>
    <property type="molecule type" value="Genomic_DNA"/>
</dbReference>
<gene>
    <name evidence="4" type="ORF">RB653_008445</name>
</gene>
<keyword evidence="2" id="KW-0732">Signal</keyword>
<feature type="transmembrane region" description="Helical" evidence="1">
    <location>
        <begin position="127"/>
        <end position="150"/>
    </location>
</feature>
<accession>A0AAN7TZ17</accession>
<proteinExistence type="predicted"/>
<sequence>MKIIICLLLFVLIQFNNGQSLPDNGILYQSFLNWMDNYQITYQQNEIQKKFDNWKTNLLQIVELNNCNYFPEVLYTNNIESNPGQNTPKFELNKYSGLKETEFQEKYCGADPTMELPSKKSGLSGGAIAGIVIGVVAGVCILGAAGFLIYTKKKDGNLNSFKLKVFPKKGH</sequence>
<keyword evidence="1" id="KW-0812">Transmembrane</keyword>
<comment type="caution">
    <text evidence="4">The sequence shown here is derived from an EMBL/GenBank/DDBJ whole genome shotgun (WGS) entry which is preliminary data.</text>
</comment>
<dbReference type="AlphaFoldDB" id="A0AAN7TZ17"/>
<dbReference type="Proteomes" id="UP001344447">
    <property type="component" value="Unassembled WGS sequence"/>
</dbReference>
<organism evidence="4 5">
    <name type="scientific">Dictyostelium firmibasis</name>
    <dbReference type="NCBI Taxonomy" id="79012"/>
    <lineage>
        <taxon>Eukaryota</taxon>
        <taxon>Amoebozoa</taxon>
        <taxon>Evosea</taxon>
        <taxon>Eumycetozoa</taxon>
        <taxon>Dictyostelia</taxon>
        <taxon>Dictyosteliales</taxon>
        <taxon>Dictyosteliaceae</taxon>
        <taxon>Dictyostelium</taxon>
    </lineage>
</organism>
<feature type="domain" description="Cathepsin propeptide inhibitor" evidence="3">
    <location>
        <begin position="31"/>
        <end position="103"/>
    </location>
</feature>
<evidence type="ECO:0000313" key="5">
    <source>
        <dbReference type="Proteomes" id="UP001344447"/>
    </source>
</evidence>
<feature type="signal peptide" evidence="2">
    <location>
        <begin position="1"/>
        <end position="18"/>
    </location>
</feature>
<evidence type="ECO:0000313" key="4">
    <source>
        <dbReference type="EMBL" id="KAK5578772.1"/>
    </source>
</evidence>
<keyword evidence="5" id="KW-1185">Reference proteome</keyword>
<evidence type="ECO:0000259" key="3">
    <source>
        <dbReference type="SMART" id="SM00848"/>
    </source>
</evidence>